<proteinExistence type="predicted"/>
<evidence type="ECO:0000313" key="10">
    <source>
        <dbReference type="Proteomes" id="UP001595547"/>
    </source>
</evidence>
<evidence type="ECO:0000259" key="8">
    <source>
        <dbReference type="Pfam" id="PF02706"/>
    </source>
</evidence>
<dbReference type="RefSeq" id="WP_380073297.1">
    <property type="nucleotide sequence ID" value="NZ_JBHRTO010000001.1"/>
</dbReference>
<keyword evidence="5 7" id="KW-0472">Membrane</keyword>
<protein>
    <submittedName>
        <fullName evidence="9">GumC family protein</fullName>
    </submittedName>
</protein>
<dbReference type="Pfam" id="PF02706">
    <property type="entry name" value="Wzz"/>
    <property type="match status" value="1"/>
</dbReference>
<sequence length="452" mass="48758">MGQIQSIEELISLLLRRRWMIILITLAGLLGAVIFAKSRPDVFETAAVIQIEGAQVAEPTTPGGQAQPDGGGAAQILQTIEQRLTTRDALTAVIERHNLFADQPQMTSDEKLVALRTAVTFQAVDSAGGQAFGQGRSISAIIISVRYGDPNTAAELANDFAQGILDQSAAGQRDRADKNVAFFKEEEARIYDQISKLEAEVADYKNTHADAMPTLSDARRDEIVSLSDDLRQATQSLVGLQGEQAAIAAKPQQREIDKRRLDDIATQIDVLNAQVASINARKADVEAALSATPEVERVLAGYDRQLQQLQGQYDNVMQRMAEAETTQRLAERQQSERFTLLDRALSPDYAIGGGKKKIAIAGAVASLLGAIALAFLLDLAKPVVRTAAQMQRQLDLEPVVCIPEIRAPKGRLGSAALRLIDDPKRPIFGLPRFAVIAAVVTLALVLTAAVIG</sequence>
<comment type="caution">
    <text evidence="9">The sequence shown here is derived from an EMBL/GenBank/DDBJ whole genome shotgun (WGS) entry which is preliminary data.</text>
</comment>
<evidence type="ECO:0000256" key="7">
    <source>
        <dbReference type="SAM" id="Phobius"/>
    </source>
</evidence>
<gene>
    <name evidence="9" type="ORF">ACFOGH_11960</name>
</gene>
<evidence type="ECO:0000256" key="3">
    <source>
        <dbReference type="ARBA" id="ARBA00022692"/>
    </source>
</evidence>
<feature type="coiled-coil region" evidence="6">
    <location>
        <begin position="268"/>
        <end position="333"/>
    </location>
</feature>
<dbReference type="PANTHER" id="PTHR32309:SF31">
    <property type="entry name" value="CAPSULAR EXOPOLYSACCHARIDE FAMILY"/>
    <property type="match status" value="1"/>
</dbReference>
<reference evidence="10" key="1">
    <citation type="journal article" date="2019" name="Int. J. Syst. Evol. Microbiol.">
        <title>The Global Catalogue of Microorganisms (GCM) 10K type strain sequencing project: providing services to taxonomists for standard genome sequencing and annotation.</title>
        <authorList>
            <consortium name="The Broad Institute Genomics Platform"/>
            <consortium name="The Broad Institute Genome Sequencing Center for Infectious Disease"/>
            <person name="Wu L."/>
            <person name="Ma J."/>
        </authorList>
    </citation>
    <scope>NUCLEOTIDE SEQUENCE [LARGE SCALE GENOMIC DNA]</scope>
    <source>
        <strain evidence="10">KCTC 52039</strain>
    </source>
</reference>
<comment type="subcellular location">
    <subcellularLocation>
        <location evidence="1">Cell membrane</location>
        <topology evidence="1">Multi-pass membrane protein</topology>
    </subcellularLocation>
</comment>
<feature type="domain" description="Polysaccharide chain length determinant N-terminal" evidence="8">
    <location>
        <begin position="7"/>
        <end position="95"/>
    </location>
</feature>
<evidence type="ECO:0000313" key="9">
    <source>
        <dbReference type="EMBL" id="MFC3181708.1"/>
    </source>
</evidence>
<keyword evidence="2" id="KW-1003">Cell membrane</keyword>
<dbReference type="InterPro" id="IPR050445">
    <property type="entry name" value="Bact_polysacc_biosynth/exp"/>
</dbReference>
<keyword evidence="10" id="KW-1185">Reference proteome</keyword>
<evidence type="ECO:0000256" key="6">
    <source>
        <dbReference type="SAM" id="Coils"/>
    </source>
</evidence>
<evidence type="ECO:0000256" key="5">
    <source>
        <dbReference type="ARBA" id="ARBA00023136"/>
    </source>
</evidence>
<dbReference type="EMBL" id="JBHRTO010000001">
    <property type="protein sequence ID" value="MFC3181708.1"/>
    <property type="molecule type" value="Genomic_DNA"/>
</dbReference>
<evidence type="ECO:0000256" key="1">
    <source>
        <dbReference type="ARBA" id="ARBA00004651"/>
    </source>
</evidence>
<evidence type="ECO:0000256" key="4">
    <source>
        <dbReference type="ARBA" id="ARBA00022989"/>
    </source>
</evidence>
<evidence type="ECO:0000256" key="2">
    <source>
        <dbReference type="ARBA" id="ARBA00022475"/>
    </source>
</evidence>
<feature type="transmembrane region" description="Helical" evidence="7">
    <location>
        <begin position="433"/>
        <end position="451"/>
    </location>
</feature>
<keyword evidence="4 7" id="KW-1133">Transmembrane helix</keyword>
<keyword evidence="6" id="KW-0175">Coiled coil</keyword>
<accession>A0ABV7J6F7</accession>
<keyword evidence="3 7" id="KW-0812">Transmembrane</keyword>
<organism evidence="9 10">
    <name type="scientific">Cypionkella sinensis</name>
    <dbReference type="NCBI Taxonomy" id="1756043"/>
    <lineage>
        <taxon>Bacteria</taxon>
        <taxon>Pseudomonadati</taxon>
        <taxon>Pseudomonadota</taxon>
        <taxon>Alphaproteobacteria</taxon>
        <taxon>Rhodobacterales</taxon>
        <taxon>Paracoccaceae</taxon>
        <taxon>Cypionkella</taxon>
    </lineage>
</organism>
<feature type="transmembrane region" description="Helical" evidence="7">
    <location>
        <begin position="358"/>
        <end position="377"/>
    </location>
</feature>
<dbReference type="Proteomes" id="UP001595547">
    <property type="component" value="Unassembled WGS sequence"/>
</dbReference>
<feature type="transmembrane region" description="Helical" evidence="7">
    <location>
        <begin position="19"/>
        <end position="36"/>
    </location>
</feature>
<dbReference type="PANTHER" id="PTHR32309">
    <property type="entry name" value="TYROSINE-PROTEIN KINASE"/>
    <property type="match status" value="1"/>
</dbReference>
<dbReference type="InterPro" id="IPR003856">
    <property type="entry name" value="LPS_length_determ_N"/>
</dbReference>
<name>A0ABV7J6F7_9RHOB</name>